<dbReference type="Pfam" id="PF14559">
    <property type="entry name" value="TPR_19"/>
    <property type="match status" value="1"/>
</dbReference>
<dbReference type="Gene3D" id="1.25.40.10">
    <property type="entry name" value="Tetratricopeptide repeat domain"/>
    <property type="match status" value="1"/>
</dbReference>
<accession>A0ABW6JXA2</accession>
<comment type="caution">
    <text evidence="1">The sequence shown here is derived from an EMBL/GenBank/DDBJ whole genome shotgun (WGS) entry which is preliminary data.</text>
</comment>
<dbReference type="InterPro" id="IPR004027">
    <property type="entry name" value="SEC_C_motif"/>
</dbReference>
<dbReference type="Proteomes" id="UP001601058">
    <property type="component" value="Unassembled WGS sequence"/>
</dbReference>
<dbReference type="Gene3D" id="3.10.450.50">
    <property type="match status" value="1"/>
</dbReference>
<dbReference type="InterPro" id="IPR011990">
    <property type="entry name" value="TPR-like_helical_dom_sf"/>
</dbReference>
<protein>
    <submittedName>
        <fullName evidence="1">SEC-C metal-binding domain-containing protein</fullName>
    </submittedName>
</protein>
<reference evidence="1 2" key="1">
    <citation type="submission" date="2024-08" db="EMBL/GenBank/DDBJ databases">
        <title>Two novel Cytobacillus novel species.</title>
        <authorList>
            <person name="Liu G."/>
        </authorList>
    </citation>
    <scope>NUCLEOTIDE SEQUENCE [LARGE SCALE GENOMIC DNA]</scope>
    <source>
        <strain evidence="1 2">FJAT-53684</strain>
    </source>
</reference>
<organism evidence="1 2">
    <name type="scientific">Cytobacillus mangrovibacter</name>
    <dbReference type="NCBI Taxonomy" id="3299024"/>
    <lineage>
        <taxon>Bacteria</taxon>
        <taxon>Bacillati</taxon>
        <taxon>Bacillota</taxon>
        <taxon>Bacilli</taxon>
        <taxon>Bacillales</taxon>
        <taxon>Bacillaceae</taxon>
        <taxon>Cytobacillus</taxon>
    </lineage>
</organism>
<keyword evidence="2" id="KW-1185">Reference proteome</keyword>
<name>A0ABW6JXA2_9BACI</name>
<dbReference type="Pfam" id="PF02810">
    <property type="entry name" value="SEC-C"/>
    <property type="match status" value="1"/>
</dbReference>
<dbReference type="SUPFAM" id="SSF103642">
    <property type="entry name" value="Sec-C motif"/>
    <property type="match status" value="1"/>
</dbReference>
<proteinExistence type="predicted"/>
<dbReference type="EMBL" id="JBIACJ010000004">
    <property type="protein sequence ID" value="MFE8696524.1"/>
    <property type="molecule type" value="Genomic_DNA"/>
</dbReference>
<gene>
    <name evidence="1" type="ORF">ACFYKT_09265</name>
</gene>
<dbReference type="SUPFAM" id="SSF48452">
    <property type="entry name" value="TPR-like"/>
    <property type="match status" value="1"/>
</dbReference>
<evidence type="ECO:0000313" key="1">
    <source>
        <dbReference type="EMBL" id="MFE8696524.1"/>
    </source>
</evidence>
<sequence>MTTVKVSRNEPCPCGSGKKYKKCCGSKDTVSITDVIDKEILELQKEARMFANQRYEFEMRNDFEDLLDVLEDVDDDDEDFYEFMHPFWFLVFEPLEDGETIMQKFIEQKLRKISRTRVKNILESWKKGYAVAGVVKADHGSSLIIEDTLTGRIYPVVLFEHSRGYEEGVFAFAILHRYEDKFTVFPSLFELSIEHTADYEAFIQNEFMHSGYDSPEEFLEDNFLELMNETPDAALSLDLQGFEWPSNGAKMVADLFEKDMKAAGEIGWIINMGVMLWMEYCKQTNKKIQKPENYVSALRYLVSSLAPTKEQLTQKRLGEIYGLTASRVSSYYSEIYDVVEDLIGDFLEPEPKPNQMKGSPALEAELQAVLKEIEENQFNSMDEINEFLQSKLDGPAKPRKKQVQSIEDRAQELIYAAFESNGKERYRLAQEALELNPAHADGYNILAERADSLKLAIQLYEKGMRLGRDGLGAAFFQENKGHFWGILETRPFMRAAMNYAVALKGLGETAAAITQYEELLELNPGDNQGARYMLFTAYCEDGQVQKAEELLESYPEESAWGTYNQVLAEVLSNGLTSKADQLIREAKKANKYVIDLLTGKKKLPANIPDYYSFGDKNEADIYVSEHQHLWKKVPNLNEWLSN</sequence>
<evidence type="ECO:0000313" key="2">
    <source>
        <dbReference type="Proteomes" id="UP001601058"/>
    </source>
</evidence>
<dbReference type="RefSeq" id="WP_389218655.1">
    <property type="nucleotide sequence ID" value="NZ_JBIACJ010000004.1"/>
</dbReference>